<gene>
    <name evidence="2" type="ORF">G6F50_016705</name>
</gene>
<dbReference type="EMBL" id="JAANIU010010918">
    <property type="protein sequence ID" value="KAG1531420.1"/>
    <property type="molecule type" value="Genomic_DNA"/>
</dbReference>
<evidence type="ECO:0000256" key="1">
    <source>
        <dbReference type="SAM" id="MobiDB-lite"/>
    </source>
</evidence>
<organism evidence="2 3">
    <name type="scientific">Rhizopus delemar</name>
    <dbReference type="NCBI Taxonomy" id="936053"/>
    <lineage>
        <taxon>Eukaryota</taxon>
        <taxon>Fungi</taxon>
        <taxon>Fungi incertae sedis</taxon>
        <taxon>Mucoromycota</taxon>
        <taxon>Mucoromycotina</taxon>
        <taxon>Mucoromycetes</taxon>
        <taxon>Mucorales</taxon>
        <taxon>Mucorineae</taxon>
        <taxon>Rhizopodaceae</taxon>
        <taxon>Rhizopus</taxon>
    </lineage>
</organism>
<evidence type="ECO:0000313" key="3">
    <source>
        <dbReference type="Proteomes" id="UP000740926"/>
    </source>
</evidence>
<keyword evidence="3" id="KW-1185">Reference proteome</keyword>
<reference evidence="2 3" key="1">
    <citation type="journal article" date="2020" name="Microb. Genom.">
        <title>Genetic diversity of clinical and environmental Mucorales isolates obtained from an investigation of mucormycosis cases among solid organ transplant recipients.</title>
        <authorList>
            <person name="Nguyen M.H."/>
            <person name="Kaul D."/>
            <person name="Muto C."/>
            <person name="Cheng S.J."/>
            <person name="Richter R.A."/>
            <person name="Bruno V.M."/>
            <person name="Liu G."/>
            <person name="Beyhan S."/>
            <person name="Sundermann A.J."/>
            <person name="Mounaud S."/>
            <person name="Pasculle A.W."/>
            <person name="Nierman W.C."/>
            <person name="Driscoll E."/>
            <person name="Cumbie R."/>
            <person name="Clancy C.J."/>
            <person name="Dupont C.L."/>
        </authorList>
    </citation>
    <scope>NUCLEOTIDE SEQUENCE [LARGE SCALE GENOMIC DNA]</scope>
    <source>
        <strain evidence="2 3">GL24</strain>
    </source>
</reference>
<feature type="region of interest" description="Disordered" evidence="1">
    <location>
        <begin position="1"/>
        <end position="58"/>
    </location>
</feature>
<name>A0A9P6XSF7_9FUNG</name>
<dbReference type="AlphaFoldDB" id="A0A9P6XSF7"/>
<accession>A0A9P6XSF7</accession>
<feature type="compositionally biased region" description="Polar residues" evidence="1">
    <location>
        <begin position="1"/>
        <end position="14"/>
    </location>
</feature>
<dbReference type="Proteomes" id="UP000740926">
    <property type="component" value="Unassembled WGS sequence"/>
</dbReference>
<protein>
    <submittedName>
        <fullName evidence="2">Uncharacterized protein</fullName>
    </submittedName>
</protein>
<evidence type="ECO:0000313" key="2">
    <source>
        <dbReference type="EMBL" id="KAG1531420.1"/>
    </source>
</evidence>
<comment type="caution">
    <text evidence="2">The sequence shown here is derived from an EMBL/GenBank/DDBJ whole genome shotgun (WGS) entry which is preliminary data.</text>
</comment>
<proteinExistence type="predicted"/>
<sequence>MEKTCQDQSGNAVSVSAQLVQPAPPVQPAHTTGTPIEIPSKRTIADRTPPYVPTNVKKTISKPTTRSQIVKSKNLNVSTSDFKLSLDKPVDFSFSQNDPASKPFFTREFPIWYSRLVYSISKATTRSNTLLEPTFECP</sequence>